<dbReference type="Proteomes" id="UP000266723">
    <property type="component" value="Unassembled WGS sequence"/>
</dbReference>
<evidence type="ECO:0000313" key="1">
    <source>
        <dbReference type="EMBL" id="KAF3597639.1"/>
    </source>
</evidence>
<gene>
    <name evidence="1" type="ORF">DY000_02020086</name>
</gene>
<reference evidence="1 2" key="1">
    <citation type="journal article" date="2020" name="BMC Genomics">
        <title>Intraspecific diversification of the crop wild relative Brassica cretica Lam. using demographic model selection.</title>
        <authorList>
            <person name="Kioukis A."/>
            <person name="Michalopoulou V.A."/>
            <person name="Briers L."/>
            <person name="Pirintsos S."/>
            <person name="Studholme D.J."/>
            <person name="Pavlidis P."/>
            <person name="Sarris P.F."/>
        </authorList>
    </citation>
    <scope>NUCLEOTIDE SEQUENCE [LARGE SCALE GENOMIC DNA]</scope>
    <source>
        <strain evidence="2">cv. PFS-1207/04</strain>
    </source>
</reference>
<accession>A0ABQ7EN44</accession>
<keyword evidence="2" id="KW-1185">Reference proteome</keyword>
<dbReference type="EMBL" id="QGKV02000299">
    <property type="protein sequence ID" value="KAF3597639.1"/>
    <property type="molecule type" value="Genomic_DNA"/>
</dbReference>
<name>A0ABQ7EN44_BRACR</name>
<comment type="caution">
    <text evidence="1">The sequence shown here is derived from an EMBL/GenBank/DDBJ whole genome shotgun (WGS) entry which is preliminary data.</text>
</comment>
<proteinExistence type="predicted"/>
<sequence length="392" mass="43537">MTLAGLSLARHVALPDHGVGLDGQSCSCLIVGWPVGLSSPTLGLGHPSVMFLFDCSPVGRPMPRTVRGCYSRDLSPRWFHDGCNRVIGIVETRMYCETDRLRWDKVPWLVRNDVHGLGRTDHDRDPYDLALLEVARNALKTSQRYKRAVRVDGELVVATSQLYQLGESDGTSSQLPEMDGLAHSAGSAGDQLNPAGLSVQVLGTRGMGNPCGLQFHMSRSGLTVPGRLVTTPFFYIRRASPWVCRHARASSYTLKHEEKQRKDRGLPICLGNTRKYPGEEGEGRTPLSMARTALKADVVQKSVSWEFKGRDERPLHGSYHCCKRHKCIVRLIGSVGTRFHGWLGKCEDSSVLSHVGWNDVHGLGRTDHDRDSYDMGRFIGFRLSESLSWDLS</sequence>
<organism evidence="1 2">
    <name type="scientific">Brassica cretica</name>
    <name type="common">Mustard</name>
    <dbReference type="NCBI Taxonomy" id="69181"/>
    <lineage>
        <taxon>Eukaryota</taxon>
        <taxon>Viridiplantae</taxon>
        <taxon>Streptophyta</taxon>
        <taxon>Embryophyta</taxon>
        <taxon>Tracheophyta</taxon>
        <taxon>Spermatophyta</taxon>
        <taxon>Magnoliopsida</taxon>
        <taxon>eudicotyledons</taxon>
        <taxon>Gunneridae</taxon>
        <taxon>Pentapetalae</taxon>
        <taxon>rosids</taxon>
        <taxon>malvids</taxon>
        <taxon>Brassicales</taxon>
        <taxon>Brassicaceae</taxon>
        <taxon>Brassiceae</taxon>
        <taxon>Brassica</taxon>
    </lineage>
</organism>
<evidence type="ECO:0000313" key="2">
    <source>
        <dbReference type="Proteomes" id="UP000266723"/>
    </source>
</evidence>
<protein>
    <submittedName>
        <fullName evidence="1">Uncharacterized protein</fullName>
    </submittedName>
</protein>